<organism evidence="1 2">
    <name type="scientific">Populus alba</name>
    <name type="common">White poplar</name>
    <dbReference type="NCBI Taxonomy" id="43335"/>
    <lineage>
        <taxon>Eukaryota</taxon>
        <taxon>Viridiplantae</taxon>
        <taxon>Streptophyta</taxon>
        <taxon>Embryophyta</taxon>
        <taxon>Tracheophyta</taxon>
        <taxon>Spermatophyta</taxon>
        <taxon>Magnoliopsida</taxon>
        <taxon>eudicotyledons</taxon>
        <taxon>Gunneridae</taxon>
        <taxon>Pentapetalae</taxon>
        <taxon>rosids</taxon>
        <taxon>fabids</taxon>
        <taxon>Malpighiales</taxon>
        <taxon>Salicaceae</taxon>
        <taxon>Saliceae</taxon>
        <taxon>Populus</taxon>
    </lineage>
</organism>
<sequence>MKVTWKKESKKRPLAAISKYANLPFDHQDMLHNDDEDNNSDTKQLGASHKSLDSEASNRQLADSFQDLGNKLAEDGKYREALGKWEAALNLMPGNAVLHEQKAQVLLEIGDPWSALKAATRATELESSWAEAWITLGRAQLNFGEPDSAIESFDKALAIKPDSKEAQGDRHGALQLVKKRKQLHSSGLSSKENRYVVEVVDLSPLCFSLHHYEVSMKSCFLLNDAILGRGVTAYEYPETDQMFSRVHGFKELVDVGGGSRVTFNIISSKHPHIQGTNYDLPHVIADAPSYPGDHCGTVDWSDERCSKLLKNCWEALPRDGKVIIVESILAVAPEDIASSHIVFEQDLLMLARNPGDKLDSSEDHLLPESEISSAAAETSQFKRADIPALTSNHHWHSPQRGYSLLITPSSLDKCSWPKDCTSRE</sequence>
<dbReference type="Proteomes" id="UP000309997">
    <property type="component" value="Unassembled WGS sequence"/>
</dbReference>
<evidence type="ECO:0000313" key="2">
    <source>
        <dbReference type="Proteomes" id="UP000309997"/>
    </source>
</evidence>
<comment type="caution">
    <text evidence="1">The sequence shown here is derived from an EMBL/GenBank/DDBJ whole genome shotgun (WGS) entry which is preliminary data.</text>
</comment>
<dbReference type="EMBL" id="RCHU02000014">
    <property type="protein sequence ID" value="KAL3572778.1"/>
    <property type="molecule type" value="Genomic_DNA"/>
</dbReference>
<keyword evidence="2" id="KW-1185">Reference proteome</keyword>
<protein>
    <submittedName>
        <fullName evidence="1">Uncharacterized protein</fullName>
    </submittedName>
</protein>
<gene>
    <name evidence="1" type="ORF">D5086_026682</name>
</gene>
<reference evidence="1 2" key="1">
    <citation type="journal article" date="2024" name="Plant Biotechnol. J.">
        <title>Genome and CRISPR/Cas9 system of a widespread forest tree (Populus alba) in the world.</title>
        <authorList>
            <person name="Liu Y.J."/>
            <person name="Jiang P.F."/>
            <person name="Han X.M."/>
            <person name="Li X.Y."/>
            <person name="Wang H.M."/>
            <person name="Wang Y.J."/>
            <person name="Wang X.X."/>
            <person name="Zeng Q.Y."/>
        </authorList>
    </citation>
    <scope>NUCLEOTIDE SEQUENCE [LARGE SCALE GENOMIC DNA]</scope>
    <source>
        <strain evidence="2">cv. PAL-ZL1</strain>
    </source>
</reference>
<evidence type="ECO:0000313" key="1">
    <source>
        <dbReference type="EMBL" id="KAL3572778.1"/>
    </source>
</evidence>
<name>A0ACC4B477_POPAL</name>
<proteinExistence type="predicted"/>
<accession>A0ACC4B477</accession>